<evidence type="ECO:0000313" key="5">
    <source>
        <dbReference type="Proteomes" id="UP000198615"/>
    </source>
</evidence>
<dbReference type="SUPFAM" id="SSF52317">
    <property type="entry name" value="Class I glutamine amidotransferase-like"/>
    <property type="match status" value="1"/>
</dbReference>
<feature type="transmembrane region" description="Helical" evidence="1">
    <location>
        <begin position="6"/>
        <end position="28"/>
    </location>
</feature>
<feature type="transmembrane region" description="Helical" evidence="1">
    <location>
        <begin position="60"/>
        <end position="79"/>
    </location>
</feature>
<evidence type="ECO:0000259" key="2">
    <source>
        <dbReference type="Pfam" id="PF07584"/>
    </source>
</evidence>
<dbReference type="Pfam" id="PF13709">
    <property type="entry name" value="DUF4159"/>
    <property type="match status" value="1"/>
</dbReference>
<organism evidence="4 5">
    <name type="scientific">Thalassobaculum litoreum DSM 18839</name>
    <dbReference type="NCBI Taxonomy" id="1123362"/>
    <lineage>
        <taxon>Bacteria</taxon>
        <taxon>Pseudomonadati</taxon>
        <taxon>Pseudomonadota</taxon>
        <taxon>Alphaproteobacteria</taxon>
        <taxon>Rhodospirillales</taxon>
        <taxon>Thalassobaculaceae</taxon>
        <taxon>Thalassobaculum</taxon>
    </lineage>
</organism>
<keyword evidence="1" id="KW-0472">Membrane</keyword>
<dbReference type="InterPro" id="IPR011933">
    <property type="entry name" value="Double_TM_dom"/>
</dbReference>
<evidence type="ECO:0000259" key="3">
    <source>
        <dbReference type="Pfam" id="PF13709"/>
    </source>
</evidence>
<feature type="domain" description="DUF4159" evidence="3">
    <location>
        <begin position="695"/>
        <end position="904"/>
    </location>
</feature>
<protein>
    <submittedName>
        <fullName evidence="4">N-terminal double-transmembrane domain-containing protein</fullName>
    </submittedName>
</protein>
<evidence type="ECO:0000256" key="1">
    <source>
        <dbReference type="SAM" id="Phobius"/>
    </source>
</evidence>
<dbReference type="PANTHER" id="PTHR37464:SF1">
    <property type="entry name" value="BLL2463 PROTEIN"/>
    <property type="match status" value="1"/>
</dbReference>
<keyword evidence="1" id="KW-1133">Transmembrane helix</keyword>
<keyword evidence="5" id="KW-1185">Reference proteome</keyword>
<feature type="domain" description="Aerotolerance regulator N-terminal" evidence="2">
    <location>
        <begin position="8"/>
        <end position="81"/>
    </location>
</feature>
<dbReference type="Proteomes" id="UP000198615">
    <property type="component" value="Unassembled WGS sequence"/>
</dbReference>
<dbReference type="OrthoDB" id="9773014at2"/>
<dbReference type="InterPro" id="IPR029062">
    <property type="entry name" value="Class_I_gatase-like"/>
</dbReference>
<dbReference type="EMBL" id="FNBW01000002">
    <property type="protein sequence ID" value="SDF23354.1"/>
    <property type="molecule type" value="Genomic_DNA"/>
</dbReference>
<dbReference type="CDD" id="cd03143">
    <property type="entry name" value="A4_beta-galactosidase_middle_domain"/>
    <property type="match status" value="1"/>
</dbReference>
<dbReference type="RefSeq" id="WP_093148181.1">
    <property type="nucleotide sequence ID" value="NZ_FNBW01000002.1"/>
</dbReference>
<name>A0A8G2EX23_9PROT</name>
<comment type="caution">
    <text evidence="4">The sequence shown here is derived from an EMBL/GenBank/DDBJ whole genome shotgun (WGS) entry which is preliminary data.</text>
</comment>
<sequence>MLTLGPLAFAVPWALAALAVLPVLWWLLRVIPPAPKRISFPAIRLLEGLRPEEDTPHSTPWWLLLLRLLIAALVILAIARPLIPSGTAIPAGGPILLVFDDGWSSARDFEARRDRALRILDQAERENRAVALLTTADPMPGQRREVDLSPAGALRSTLGALQPKPWGRNLVAVGEVLDGATLAPDTTVVWLREAIEAPGADAFGDRLSQIGPVVVIDSADSGPVWLDDPDPAELALTAELRRGTGVGDRVVGVRAIAEDGRVLTRQSAAFEAETDRLTVAIDLPTELRNDVARLEVEDENTAASVFLMDERYKRRPVGLVSARDFEGSQPLLDDLYYLDRALDPFTEVRRGDINSLLERDLAVIVLADAGGITFEQRQTLEGFLEAGGVVLRFAGERLAASGADEGTDTLLPVRVRRGDRTLGGALSWSRPEPLAPFDADSPFAGLEVPDDVTVSRQVLAEPSIDLGEKTWARLLDGTPIVTAERRGEGWLVLVHTTANADWSNLPLSGLFVAMLRRIVALSQGIGGSNERAMPPYALLDGFGTLGGPVSGTEPLPSAAARAELGMPAIGPRHPPGFYGDESAREALNLGPSLDGAALASGTPDGAARQPLEAGRDTELQGWALALALLLAIIDTLIGLALRGLLTGRFLTAGGRGAAAILLAAALLAPGSGQAQQAQQPTDPEAFALQAAAEMRLAYVLTGDTWIDGISHDGLAGLSDELTRRTAVEPAPPFGVDIESDELAFFPLLYWPITREQPELSGTAVARVNDYMRNGGIIIFDTRDQYEVTVPGAAGGSGLRRLAQLSQSLDIPPLAPASPDHVLTRAFYLLDTFPGRYVGGTVWLEDERVRSSDTEVSPVMVGSHDWAGAWARDQQGRPRFPVVPGGELQREMATRFGINLVMYALTGNYKADQVHVPSILERLGQ</sequence>
<dbReference type="InterPro" id="IPR024163">
    <property type="entry name" value="Aerotolerance_reg_N"/>
</dbReference>
<proteinExistence type="predicted"/>
<keyword evidence="1 4" id="KW-0812">Transmembrane</keyword>
<dbReference type="Gene3D" id="3.40.50.12140">
    <property type="entry name" value="Domain of unknown function DUF4159"/>
    <property type="match status" value="1"/>
</dbReference>
<evidence type="ECO:0000313" key="4">
    <source>
        <dbReference type="EMBL" id="SDF23354.1"/>
    </source>
</evidence>
<dbReference type="InterPro" id="IPR025297">
    <property type="entry name" value="DUF4159"/>
</dbReference>
<dbReference type="NCBIfam" id="TIGR02226">
    <property type="entry name" value="two_anch"/>
    <property type="match status" value="1"/>
</dbReference>
<reference evidence="4 5" key="1">
    <citation type="submission" date="2016-10" db="EMBL/GenBank/DDBJ databases">
        <authorList>
            <person name="Varghese N."/>
            <person name="Submissions S."/>
        </authorList>
    </citation>
    <scope>NUCLEOTIDE SEQUENCE [LARGE SCALE GENOMIC DNA]</scope>
    <source>
        <strain evidence="4 5">DSM 18839</strain>
    </source>
</reference>
<dbReference type="Pfam" id="PF07584">
    <property type="entry name" value="BatA"/>
    <property type="match status" value="1"/>
</dbReference>
<accession>A0A8G2EX23</accession>
<dbReference type="PANTHER" id="PTHR37464">
    <property type="entry name" value="BLL2463 PROTEIN"/>
    <property type="match status" value="1"/>
</dbReference>
<dbReference type="AlphaFoldDB" id="A0A8G2EX23"/>
<gene>
    <name evidence="4" type="ORF">SAMN05660686_00668</name>
</gene>